<reference evidence="1" key="2">
    <citation type="journal article" date="2015" name="Data Brief">
        <title>Shoot transcriptome of the giant reed, Arundo donax.</title>
        <authorList>
            <person name="Barrero R.A."/>
            <person name="Guerrero F.D."/>
            <person name="Moolhuijzen P."/>
            <person name="Goolsby J.A."/>
            <person name="Tidwell J."/>
            <person name="Bellgard S.E."/>
            <person name="Bellgard M.I."/>
        </authorList>
    </citation>
    <scope>NUCLEOTIDE SEQUENCE</scope>
    <source>
        <tissue evidence="1">Shoot tissue taken approximately 20 cm above the soil surface</tissue>
    </source>
</reference>
<name>A0A0A9FSA5_ARUDO</name>
<accession>A0A0A9FSA5</accession>
<sequence length="41" mass="4611">MIQQRISGQRSAYIKNHEASKITIRASKLTKTKLAKLPTSL</sequence>
<proteinExistence type="predicted"/>
<dbReference type="AlphaFoldDB" id="A0A0A9FSA5"/>
<organism evidence="1">
    <name type="scientific">Arundo donax</name>
    <name type="common">Giant reed</name>
    <name type="synonym">Donax arundinaceus</name>
    <dbReference type="NCBI Taxonomy" id="35708"/>
    <lineage>
        <taxon>Eukaryota</taxon>
        <taxon>Viridiplantae</taxon>
        <taxon>Streptophyta</taxon>
        <taxon>Embryophyta</taxon>
        <taxon>Tracheophyta</taxon>
        <taxon>Spermatophyta</taxon>
        <taxon>Magnoliopsida</taxon>
        <taxon>Liliopsida</taxon>
        <taxon>Poales</taxon>
        <taxon>Poaceae</taxon>
        <taxon>PACMAD clade</taxon>
        <taxon>Arundinoideae</taxon>
        <taxon>Arundineae</taxon>
        <taxon>Arundo</taxon>
    </lineage>
</organism>
<reference evidence="1" key="1">
    <citation type="submission" date="2014-09" db="EMBL/GenBank/DDBJ databases">
        <authorList>
            <person name="Magalhaes I.L.F."/>
            <person name="Oliveira U."/>
            <person name="Santos F.R."/>
            <person name="Vidigal T.H.D.A."/>
            <person name="Brescovit A.D."/>
            <person name="Santos A.J."/>
        </authorList>
    </citation>
    <scope>NUCLEOTIDE SEQUENCE</scope>
    <source>
        <tissue evidence="1">Shoot tissue taken approximately 20 cm above the soil surface</tissue>
    </source>
</reference>
<protein>
    <submittedName>
        <fullName evidence="1">Uncharacterized protein</fullName>
    </submittedName>
</protein>
<dbReference type="EMBL" id="GBRH01182141">
    <property type="protein sequence ID" value="JAE15755.1"/>
    <property type="molecule type" value="Transcribed_RNA"/>
</dbReference>
<evidence type="ECO:0000313" key="1">
    <source>
        <dbReference type="EMBL" id="JAE15755.1"/>
    </source>
</evidence>